<dbReference type="EMBL" id="QGDO01000001">
    <property type="protein sequence ID" value="PWJ44660.1"/>
    <property type="molecule type" value="Genomic_DNA"/>
</dbReference>
<keyword evidence="4 5" id="KW-0472">Membrane</keyword>
<dbReference type="InterPro" id="IPR033881">
    <property type="entry name" value="vWA_BatA_type"/>
</dbReference>
<sequence>MDNLTLAEINFGWLSPSQLSSYTWEFGWVLFLIPLVPFLFVLRWLLFYKFRQRLDIALPEGAVEFSKVSLLRYLPPVFLGLAFVFFLVALARPQTTDEHVDRWTEGIDIMLALDISHSMKIEDFRPNRMEAAKEVANEFIEGRFQDRIGIVIFSGEAVSYAPLTTDYSLLKNLINDIDFSMIEKSGTAIGSALAVATNRMRESTAKSKVIILLSDGENTAGSLNPTTAAELAYAYGIKIYSIGVGKEGRVPYGKDMFGQTRYVESSLDESTLREMAQIGQGEFFRATSKNSLERVFARIDEYEKSEIKERKYVNTKDYYQYYLITGIVFFLLWLLTKGSFLTNALED</sequence>
<dbReference type="OrthoDB" id="6206554at2"/>
<dbReference type="AlphaFoldDB" id="A0A315ZHT2"/>
<evidence type="ECO:0000256" key="5">
    <source>
        <dbReference type="SAM" id="Phobius"/>
    </source>
</evidence>
<evidence type="ECO:0000256" key="4">
    <source>
        <dbReference type="ARBA" id="ARBA00023136"/>
    </source>
</evidence>
<keyword evidence="2 5" id="KW-0812">Transmembrane</keyword>
<accession>A0A315ZHT2</accession>
<evidence type="ECO:0000313" key="7">
    <source>
        <dbReference type="EMBL" id="PWJ44660.1"/>
    </source>
</evidence>
<dbReference type="SUPFAM" id="SSF53300">
    <property type="entry name" value="vWA-like"/>
    <property type="match status" value="1"/>
</dbReference>
<dbReference type="InterPro" id="IPR036465">
    <property type="entry name" value="vWFA_dom_sf"/>
</dbReference>
<feature type="transmembrane region" description="Helical" evidence="5">
    <location>
        <begin position="73"/>
        <end position="91"/>
    </location>
</feature>
<dbReference type="SMART" id="SM00327">
    <property type="entry name" value="VWA"/>
    <property type="match status" value="1"/>
</dbReference>
<reference evidence="7 8" key="1">
    <citation type="submission" date="2018-03" db="EMBL/GenBank/DDBJ databases">
        <title>Genomic Encyclopedia of Archaeal and Bacterial Type Strains, Phase II (KMG-II): from individual species to whole genera.</title>
        <authorList>
            <person name="Goeker M."/>
        </authorList>
    </citation>
    <scope>NUCLEOTIDE SEQUENCE [LARGE SCALE GENOMIC DNA]</scope>
    <source>
        <strain evidence="7 8">DSM 28229</strain>
    </source>
</reference>
<dbReference type="InterPro" id="IPR050768">
    <property type="entry name" value="UPF0353/GerABKA_families"/>
</dbReference>
<dbReference type="Gene3D" id="3.40.50.410">
    <property type="entry name" value="von Willebrand factor, type A domain"/>
    <property type="match status" value="1"/>
</dbReference>
<feature type="transmembrane region" description="Helical" evidence="5">
    <location>
        <begin position="26"/>
        <end position="46"/>
    </location>
</feature>
<keyword evidence="1" id="KW-1003">Cell membrane</keyword>
<dbReference type="CDD" id="cd01467">
    <property type="entry name" value="vWA_BatA_type"/>
    <property type="match status" value="1"/>
</dbReference>
<evidence type="ECO:0000256" key="1">
    <source>
        <dbReference type="ARBA" id="ARBA00022475"/>
    </source>
</evidence>
<keyword evidence="8" id="KW-1185">Reference proteome</keyword>
<dbReference type="RefSeq" id="WP_109616135.1">
    <property type="nucleotide sequence ID" value="NZ_QGDO01000001.1"/>
</dbReference>
<organism evidence="7 8">
    <name type="scientific">Sediminitomix flava</name>
    <dbReference type="NCBI Taxonomy" id="379075"/>
    <lineage>
        <taxon>Bacteria</taxon>
        <taxon>Pseudomonadati</taxon>
        <taxon>Bacteroidota</taxon>
        <taxon>Cytophagia</taxon>
        <taxon>Cytophagales</taxon>
        <taxon>Flammeovirgaceae</taxon>
        <taxon>Sediminitomix</taxon>
    </lineage>
</organism>
<dbReference type="Pfam" id="PF00092">
    <property type="entry name" value="VWA"/>
    <property type="match status" value="1"/>
</dbReference>
<comment type="caution">
    <text evidence="7">The sequence shown here is derived from an EMBL/GenBank/DDBJ whole genome shotgun (WGS) entry which is preliminary data.</text>
</comment>
<gene>
    <name evidence="7" type="ORF">BC781_1011031</name>
</gene>
<dbReference type="Proteomes" id="UP000245535">
    <property type="component" value="Unassembled WGS sequence"/>
</dbReference>
<proteinExistence type="predicted"/>
<evidence type="ECO:0000256" key="3">
    <source>
        <dbReference type="ARBA" id="ARBA00022989"/>
    </source>
</evidence>
<evidence type="ECO:0000259" key="6">
    <source>
        <dbReference type="PROSITE" id="PS50234"/>
    </source>
</evidence>
<keyword evidence="3 5" id="KW-1133">Transmembrane helix</keyword>
<dbReference type="PROSITE" id="PS50234">
    <property type="entry name" value="VWFA"/>
    <property type="match status" value="1"/>
</dbReference>
<feature type="domain" description="VWFA" evidence="6">
    <location>
        <begin position="108"/>
        <end position="299"/>
    </location>
</feature>
<evidence type="ECO:0000313" key="8">
    <source>
        <dbReference type="Proteomes" id="UP000245535"/>
    </source>
</evidence>
<dbReference type="PANTHER" id="PTHR22550">
    <property type="entry name" value="SPORE GERMINATION PROTEIN"/>
    <property type="match status" value="1"/>
</dbReference>
<dbReference type="InterPro" id="IPR002035">
    <property type="entry name" value="VWF_A"/>
</dbReference>
<protein>
    <submittedName>
        <fullName evidence="7">Ca-activated chloride channel family protein</fullName>
    </submittedName>
</protein>
<feature type="transmembrane region" description="Helical" evidence="5">
    <location>
        <begin position="318"/>
        <end position="335"/>
    </location>
</feature>
<dbReference type="PANTHER" id="PTHR22550:SF5">
    <property type="entry name" value="LEUCINE ZIPPER PROTEIN 4"/>
    <property type="match status" value="1"/>
</dbReference>
<name>A0A315ZHT2_SEDFL</name>
<evidence type="ECO:0000256" key="2">
    <source>
        <dbReference type="ARBA" id="ARBA00022692"/>
    </source>
</evidence>